<dbReference type="EMBL" id="KB445585">
    <property type="protein sequence ID" value="EMD86258.1"/>
    <property type="molecule type" value="Genomic_DNA"/>
</dbReference>
<dbReference type="Proteomes" id="UP000016936">
    <property type="component" value="Unassembled WGS sequence"/>
</dbReference>
<accession>M2UE35</accession>
<evidence type="ECO:0000313" key="1">
    <source>
        <dbReference type="EMBL" id="EMD86258.1"/>
    </source>
</evidence>
<sequence>MNALDFLVEFVRFEGTSEHLLPQHNQNTNASEHPIGDTEAGMLTSAYLRASEQYHLTQQASEQEATCNFPTNSLSAQHMLSISASHLPDPSVTNFKYHDIPQPSIEHDDHPPQTLTRYAQKEQIEGSSHDTNSIIPQAYYQHLNSHAPCTTGYEASNTQAPVLNMQYDPQTLYIFQPSQEQETHYVSFSEEASPVQIHCNNSICACWAQKPQSYHPTENIWLPWNTTQASHGPGVPPPVYNDWILESTGRSNFSTV</sequence>
<reference evidence="1 2" key="1">
    <citation type="journal article" date="2012" name="PLoS Pathog.">
        <title>Diverse lifestyles and strategies of plant pathogenesis encoded in the genomes of eighteen Dothideomycetes fungi.</title>
        <authorList>
            <person name="Ohm R.A."/>
            <person name="Feau N."/>
            <person name="Henrissat B."/>
            <person name="Schoch C.L."/>
            <person name="Horwitz B.A."/>
            <person name="Barry K.W."/>
            <person name="Condon B.J."/>
            <person name="Copeland A.C."/>
            <person name="Dhillon B."/>
            <person name="Glaser F."/>
            <person name="Hesse C.N."/>
            <person name="Kosti I."/>
            <person name="LaButti K."/>
            <person name="Lindquist E.A."/>
            <person name="Lucas S."/>
            <person name="Salamov A.A."/>
            <person name="Bradshaw R.E."/>
            <person name="Ciuffetti L."/>
            <person name="Hamelin R.C."/>
            <person name="Kema G.H.J."/>
            <person name="Lawrence C."/>
            <person name="Scott J.A."/>
            <person name="Spatafora J.W."/>
            <person name="Turgeon B.G."/>
            <person name="de Wit P.J.G.M."/>
            <person name="Zhong S."/>
            <person name="Goodwin S.B."/>
            <person name="Grigoriev I.V."/>
        </authorList>
    </citation>
    <scope>NUCLEOTIDE SEQUENCE [LARGE SCALE GENOMIC DNA]</scope>
    <source>
        <strain evidence="2">C5 / ATCC 48332 / race O</strain>
    </source>
</reference>
<reference evidence="2" key="2">
    <citation type="journal article" date="2013" name="PLoS Genet.">
        <title>Comparative genome structure, secondary metabolite, and effector coding capacity across Cochliobolus pathogens.</title>
        <authorList>
            <person name="Condon B.J."/>
            <person name="Leng Y."/>
            <person name="Wu D."/>
            <person name="Bushley K.E."/>
            <person name="Ohm R.A."/>
            <person name="Otillar R."/>
            <person name="Martin J."/>
            <person name="Schackwitz W."/>
            <person name="Grimwood J."/>
            <person name="MohdZainudin N."/>
            <person name="Xue C."/>
            <person name="Wang R."/>
            <person name="Manning V.A."/>
            <person name="Dhillon B."/>
            <person name="Tu Z.J."/>
            <person name="Steffenson B.J."/>
            <person name="Salamov A."/>
            <person name="Sun H."/>
            <person name="Lowry S."/>
            <person name="LaButti K."/>
            <person name="Han J."/>
            <person name="Copeland A."/>
            <person name="Lindquist E."/>
            <person name="Barry K."/>
            <person name="Schmutz J."/>
            <person name="Baker S.E."/>
            <person name="Ciuffetti L.M."/>
            <person name="Grigoriev I.V."/>
            <person name="Zhong S."/>
            <person name="Turgeon B.G."/>
        </authorList>
    </citation>
    <scope>NUCLEOTIDE SEQUENCE [LARGE SCALE GENOMIC DNA]</scope>
    <source>
        <strain evidence="2">C5 / ATCC 48332 / race O</strain>
    </source>
</reference>
<dbReference type="HOGENOM" id="CLU_1089924_0_0_1"/>
<dbReference type="OrthoDB" id="3688227at2759"/>
<organism evidence="1 2">
    <name type="scientific">Cochliobolus heterostrophus (strain C5 / ATCC 48332 / race O)</name>
    <name type="common">Southern corn leaf blight fungus</name>
    <name type="synonym">Bipolaris maydis</name>
    <dbReference type="NCBI Taxonomy" id="701091"/>
    <lineage>
        <taxon>Eukaryota</taxon>
        <taxon>Fungi</taxon>
        <taxon>Dikarya</taxon>
        <taxon>Ascomycota</taxon>
        <taxon>Pezizomycotina</taxon>
        <taxon>Dothideomycetes</taxon>
        <taxon>Pleosporomycetidae</taxon>
        <taxon>Pleosporales</taxon>
        <taxon>Pleosporineae</taxon>
        <taxon>Pleosporaceae</taxon>
        <taxon>Bipolaris</taxon>
    </lineage>
</organism>
<gene>
    <name evidence="1" type="ORF">COCHEDRAFT_1034715</name>
</gene>
<dbReference type="AlphaFoldDB" id="M2UE35"/>
<evidence type="ECO:0000313" key="2">
    <source>
        <dbReference type="Proteomes" id="UP000016936"/>
    </source>
</evidence>
<name>M2UE35_COCH5</name>
<proteinExistence type="predicted"/>
<dbReference type="OMA" id="QIHCNNS"/>
<keyword evidence="2" id="KW-1185">Reference proteome</keyword>
<protein>
    <submittedName>
        <fullName evidence="1">Uncharacterized protein</fullName>
    </submittedName>
</protein>